<evidence type="ECO:0000256" key="3">
    <source>
        <dbReference type="ARBA" id="ARBA00022989"/>
    </source>
</evidence>
<comment type="subcellular location">
    <subcellularLocation>
        <location evidence="1">Membrane</location>
        <topology evidence="1">Multi-pass membrane protein</topology>
    </subcellularLocation>
</comment>
<evidence type="ECO:0000256" key="1">
    <source>
        <dbReference type="ARBA" id="ARBA00004141"/>
    </source>
</evidence>
<dbReference type="RefSeq" id="WP_072363799.1">
    <property type="nucleotide sequence ID" value="NZ_CBHWAX010000309.1"/>
</dbReference>
<dbReference type="AlphaFoldDB" id="A0A1K1S622"/>
<keyword evidence="10" id="KW-1185">Reference proteome</keyword>
<dbReference type="Proteomes" id="UP001326715">
    <property type="component" value="Chromosome"/>
</dbReference>
<evidence type="ECO:0000256" key="5">
    <source>
        <dbReference type="SAM" id="Phobius"/>
    </source>
</evidence>
<keyword evidence="3 5" id="KW-1133">Transmembrane helix</keyword>
<dbReference type="InterPro" id="IPR009908">
    <property type="entry name" value="Methylamine_util_MauE"/>
</dbReference>
<feature type="domain" description="Methylamine utilisation protein MauE" evidence="6">
    <location>
        <begin position="7"/>
        <end position="132"/>
    </location>
</feature>
<feature type="transmembrane region" description="Helical" evidence="5">
    <location>
        <begin position="77"/>
        <end position="97"/>
    </location>
</feature>
<dbReference type="EMBL" id="FPIZ01000018">
    <property type="protein sequence ID" value="SFW79801.1"/>
    <property type="molecule type" value="Genomic_DNA"/>
</dbReference>
<sequence>MKTRTLFFNTVCLLFISMFVYAAVSKWMEFNVFVSQMHKQPFPAQFLPLLVWGIPFTEIFVSFLLSVDKTRLMGLKIATGMMILFTGYIILIELRYFGKIPCSCGGAIVQFTWVQHLYFNLFFVLAGAIALLLIRNTKALPR</sequence>
<dbReference type="OrthoDB" id="680026at2"/>
<dbReference type="STRING" id="1004.SAMN05661012_04836"/>
<protein>
    <recommendedName>
        <fullName evidence="6">Methylamine utilisation protein MauE domain-containing protein</fullName>
    </recommendedName>
</protein>
<dbReference type="GO" id="GO:0030416">
    <property type="term" value="P:methylamine metabolic process"/>
    <property type="evidence" value="ECO:0007669"/>
    <property type="project" value="InterPro"/>
</dbReference>
<reference evidence="8 10" key="2">
    <citation type="submission" date="2023-11" db="EMBL/GenBank/DDBJ databases">
        <title>MicrobeMod: A computational toolkit for identifying prokaryotic methylation and restriction-modification with nanopore sequencing.</title>
        <authorList>
            <person name="Crits-Christoph A."/>
            <person name="Kang S.C."/>
            <person name="Lee H."/>
            <person name="Ostrov N."/>
        </authorList>
    </citation>
    <scope>NUCLEOTIDE SEQUENCE [LARGE SCALE GENOMIC DNA]</scope>
    <source>
        <strain evidence="8 10">ATCC 23090</strain>
    </source>
</reference>
<evidence type="ECO:0000256" key="4">
    <source>
        <dbReference type="ARBA" id="ARBA00023136"/>
    </source>
</evidence>
<accession>A0A1K1S622</accession>
<evidence type="ECO:0000313" key="7">
    <source>
        <dbReference type="EMBL" id="SFW79801.1"/>
    </source>
</evidence>
<evidence type="ECO:0000313" key="9">
    <source>
        <dbReference type="Proteomes" id="UP000183788"/>
    </source>
</evidence>
<evidence type="ECO:0000313" key="10">
    <source>
        <dbReference type="Proteomes" id="UP001326715"/>
    </source>
</evidence>
<dbReference type="GO" id="GO:0016020">
    <property type="term" value="C:membrane"/>
    <property type="evidence" value="ECO:0007669"/>
    <property type="project" value="UniProtKB-SubCell"/>
</dbReference>
<evidence type="ECO:0000256" key="2">
    <source>
        <dbReference type="ARBA" id="ARBA00022692"/>
    </source>
</evidence>
<keyword evidence="2 5" id="KW-0812">Transmembrane</keyword>
<feature type="transmembrane region" description="Helical" evidence="5">
    <location>
        <begin position="117"/>
        <end position="134"/>
    </location>
</feature>
<name>A0A1K1S622_9BACT</name>
<dbReference type="EMBL" id="CP140154">
    <property type="protein sequence ID" value="WQG92198.1"/>
    <property type="molecule type" value="Genomic_DNA"/>
</dbReference>
<organism evidence="7 9">
    <name type="scientific">Chitinophaga sancti</name>
    <dbReference type="NCBI Taxonomy" id="1004"/>
    <lineage>
        <taxon>Bacteria</taxon>
        <taxon>Pseudomonadati</taxon>
        <taxon>Bacteroidota</taxon>
        <taxon>Chitinophagia</taxon>
        <taxon>Chitinophagales</taxon>
        <taxon>Chitinophagaceae</taxon>
        <taxon>Chitinophaga</taxon>
    </lineage>
</organism>
<feature type="transmembrane region" description="Helical" evidence="5">
    <location>
        <begin position="46"/>
        <end position="65"/>
    </location>
</feature>
<gene>
    <name evidence="7" type="ORF">SAMN05661012_04836</name>
    <name evidence="8" type="ORF">SR876_11840</name>
</gene>
<reference evidence="7 9" key="1">
    <citation type="submission" date="2016-11" db="EMBL/GenBank/DDBJ databases">
        <authorList>
            <person name="Jaros S."/>
            <person name="Januszkiewicz K."/>
            <person name="Wedrychowicz H."/>
        </authorList>
    </citation>
    <scope>NUCLEOTIDE SEQUENCE [LARGE SCALE GENOMIC DNA]</scope>
    <source>
        <strain evidence="7 9">DSM 784</strain>
    </source>
</reference>
<evidence type="ECO:0000259" key="6">
    <source>
        <dbReference type="Pfam" id="PF07291"/>
    </source>
</evidence>
<keyword evidence="4 5" id="KW-0472">Membrane</keyword>
<proteinExistence type="predicted"/>
<evidence type="ECO:0000313" key="8">
    <source>
        <dbReference type="EMBL" id="WQG92198.1"/>
    </source>
</evidence>
<dbReference type="Pfam" id="PF07291">
    <property type="entry name" value="MauE"/>
    <property type="match status" value="1"/>
</dbReference>
<dbReference type="Proteomes" id="UP000183788">
    <property type="component" value="Unassembled WGS sequence"/>
</dbReference>